<dbReference type="Proteomes" id="UP001367676">
    <property type="component" value="Unassembled WGS sequence"/>
</dbReference>
<evidence type="ECO:0000313" key="8">
    <source>
        <dbReference type="Proteomes" id="UP001367676"/>
    </source>
</evidence>
<dbReference type="Pfam" id="PF20939">
    <property type="entry name" value="MsrA_helical"/>
    <property type="match status" value="1"/>
</dbReference>
<name>A0AAN9XYW6_9HEMI</name>
<dbReference type="PANTHER" id="PTHR43774">
    <property type="entry name" value="PEPTIDE METHIONINE SULFOXIDE REDUCTASE"/>
    <property type="match status" value="1"/>
</dbReference>
<gene>
    <name evidence="7" type="ORF">V9T40_010834</name>
</gene>
<evidence type="ECO:0000313" key="7">
    <source>
        <dbReference type="EMBL" id="KAK7573643.1"/>
    </source>
</evidence>
<dbReference type="HAMAP" id="MF_01401">
    <property type="entry name" value="MsrA"/>
    <property type="match status" value="1"/>
</dbReference>
<reference evidence="7 8" key="1">
    <citation type="submission" date="2024-03" db="EMBL/GenBank/DDBJ databases">
        <title>Adaptation during the transition from Ophiocordyceps entomopathogen to insect associate is accompanied by gene loss and intensified selection.</title>
        <authorList>
            <person name="Ward C.M."/>
            <person name="Onetto C.A."/>
            <person name="Borneman A.R."/>
        </authorList>
    </citation>
    <scope>NUCLEOTIDE SEQUENCE [LARGE SCALE GENOMIC DNA]</scope>
    <source>
        <strain evidence="7">AWRI1</strain>
        <tissue evidence="7">Single Adult Female</tissue>
    </source>
</reference>
<feature type="domain" description="Selenoprotein methionine sulfoxide reductase A helical" evidence="6">
    <location>
        <begin position="163"/>
        <end position="204"/>
    </location>
</feature>
<dbReference type="Pfam" id="PF01625">
    <property type="entry name" value="PMSR"/>
    <property type="match status" value="1"/>
</dbReference>
<evidence type="ECO:0000256" key="4">
    <source>
        <dbReference type="ARBA" id="ARBA00030643"/>
    </source>
</evidence>
<evidence type="ECO:0000256" key="3">
    <source>
        <dbReference type="ARBA" id="ARBA00023002"/>
    </source>
</evidence>
<dbReference type="EC" id="1.8.4.11" evidence="2"/>
<feature type="domain" description="Peptide methionine sulphoxide reductase MsrA" evidence="5">
    <location>
        <begin position="15"/>
        <end position="150"/>
    </location>
</feature>
<dbReference type="InterPro" id="IPR036509">
    <property type="entry name" value="Met_Sox_Rdtase_MsrA_sf"/>
</dbReference>
<dbReference type="PANTHER" id="PTHR43774:SF1">
    <property type="entry name" value="PEPTIDE METHIONINE SULFOXIDE REDUCTASE MSRA 2"/>
    <property type="match status" value="1"/>
</dbReference>
<dbReference type="InterPro" id="IPR049006">
    <property type="entry name" value="MsrA_helical"/>
</dbReference>
<comment type="similarity">
    <text evidence="1">Belongs to the MsrA Met sulfoxide reductase family.</text>
</comment>
<accession>A0AAN9XYW6</accession>
<dbReference type="Gene3D" id="3.30.1060.10">
    <property type="entry name" value="Peptide methionine sulphoxide reductase MsrA"/>
    <property type="match status" value="1"/>
</dbReference>
<proteinExistence type="inferred from homology"/>
<dbReference type="NCBIfam" id="TIGR00401">
    <property type="entry name" value="msrA"/>
    <property type="match status" value="1"/>
</dbReference>
<evidence type="ECO:0000256" key="2">
    <source>
        <dbReference type="ARBA" id="ARBA00012502"/>
    </source>
</evidence>
<sequence length="217" mass="25085">MVNQLLHDVDIPTKEATFAMACFWSPDCIFGATPGVIRTRVGYSGGTDPNPVYRKLGDHTESIRIEYDPKAISYEKLLDIYWKNHDPTSKMKKQYTSLIFYHDEEQKKLAEDTFKNQEKLLGSLVTEILPATTFYDAEDYHQKYRLQQHPWLCKAINLHSGNDFKRSHLAARLNGYVYGQGDMKQFNEEFEKLGIDENVADFVRTLIIKYEGQGLTC</sequence>
<protein>
    <recommendedName>
        <fullName evidence="2">peptide-methionine (S)-S-oxide reductase</fullName>
        <ecNumber evidence="2">1.8.4.11</ecNumber>
    </recommendedName>
    <alternativeName>
        <fullName evidence="4">Peptide-methionine (S)-S-oxide reductase</fullName>
    </alternativeName>
</protein>
<dbReference type="FunFam" id="3.30.1060.10:FF:000004">
    <property type="entry name" value="Peptide methionine sulfoxide reductase A5"/>
    <property type="match status" value="1"/>
</dbReference>
<keyword evidence="3" id="KW-0560">Oxidoreductase</keyword>
<dbReference type="EMBL" id="JBBCAQ010000037">
    <property type="protein sequence ID" value="KAK7573643.1"/>
    <property type="molecule type" value="Genomic_DNA"/>
</dbReference>
<dbReference type="InterPro" id="IPR002569">
    <property type="entry name" value="Met_Sox_Rdtase_MsrA_dom"/>
</dbReference>
<evidence type="ECO:0000259" key="5">
    <source>
        <dbReference type="Pfam" id="PF01625"/>
    </source>
</evidence>
<evidence type="ECO:0000256" key="1">
    <source>
        <dbReference type="ARBA" id="ARBA00005591"/>
    </source>
</evidence>
<keyword evidence="8" id="KW-1185">Reference proteome</keyword>
<dbReference type="AlphaFoldDB" id="A0AAN9XYW6"/>
<dbReference type="GO" id="GO:0008113">
    <property type="term" value="F:peptide-methionine (S)-S-oxide reductase activity"/>
    <property type="evidence" value="ECO:0007669"/>
    <property type="project" value="UniProtKB-EC"/>
</dbReference>
<organism evidence="7 8">
    <name type="scientific">Parthenolecanium corni</name>
    <dbReference type="NCBI Taxonomy" id="536013"/>
    <lineage>
        <taxon>Eukaryota</taxon>
        <taxon>Metazoa</taxon>
        <taxon>Ecdysozoa</taxon>
        <taxon>Arthropoda</taxon>
        <taxon>Hexapoda</taxon>
        <taxon>Insecta</taxon>
        <taxon>Pterygota</taxon>
        <taxon>Neoptera</taxon>
        <taxon>Paraneoptera</taxon>
        <taxon>Hemiptera</taxon>
        <taxon>Sternorrhyncha</taxon>
        <taxon>Coccoidea</taxon>
        <taxon>Coccidae</taxon>
        <taxon>Parthenolecanium</taxon>
    </lineage>
</organism>
<dbReference type="SUPFAM" id="SSF55068">
    <property type="entry name" value="Peptide methionine sulfoxide reductase"/>
    <property type="match status" value="1"/>
</dbReference>
<evidence type="ECO:0000259" key="6">
    <source>
        <dbReference type="Pfam" id="PF20939"/>
    </source>
</evidence>
<comment type="caution">
    <text evidence="7">The sequence shown here is derived from an EMBL/GenBank/DDBJ whole genome shotgun (WGS) entry which is preliminary data.</text>
</comment>